<evidence type="ECO:0000256" key="1">
    <source>
        <dbReference type="SAM" id="Phobius"/>
    </source>
</evidence>
<dbReference type="AlphaFoldDB" id="A0A931YDX1"/>
<feature type="transmembrane region" description="Helical" evidence="1">
    <location>
        <begin position="37"/>
        <end position="58"/>
    </location>
</feature>
<dbReference type="Proteomes" id="UP000709672">
    <property type="component" value="Unassembled WGS sequence"/>
</dbReference>
<gene>
    <name evidence="2" type="ORF">HYV66_02985</name>
</gene>
<organism evidence="2 3">
    <name type="scientific">Candidatus Sungiibacteriota bacterium</name>
    <dbReference type="NCBI Taxonomy" id="2750080"/>
    <lineage>
        <taxon>Bacteria</taxon>
        <taxon>Candidatus Sungiibacteriota</taxon>
    </lineage>
</organism>
<accession>A0A931YDX1</accession>
<protein>
    <submittedName>
        <fullName evidence="2">Uncharacterized protein</fullName>
    </submittedName>
</protein>
<proteinExistence type="predicted"/>
<sequence>MSALVDALAKTISLLFEIAISGADAVFKKIKPAAKTYLKSILITTLVWLALIPALVILKAATGWAVFGYLAAVLAIMLTAALGLLYAPLGLLLGMLAGKTVNPAEAGERYLRFFGPVIFAVLMCSLYLARVPIEKNMEAVPVLFIAVAAVAIGSSIWGSWLSGRFYTFVAIVIMSLTTLSFFLPKTFETIAQKFRNMDTDIAKLMGYRGPAPTIYSEKFLNYDTVEEFLNNEGFLDQIELEDELMDEVWAETRSEAGRDSIIAYNYSMYKVLTGLRKSKLSPRNITRLDVAIRANIERAARFR</sequence>
<comment type="caution">
    <text evidence="2">The sequence shown here is derived from an EMBL/GenBank/DDBJ whole genome shotgun (WGS) entry which is preliminary data.</text>
</comment>
<keyword evidence="1" id="KW-0812">Transmembrane</keyword>
<feature type="transmembrane region" description="Helical" evidence="1">
    <location>
        <begin position="165"/>
        <end position="183"/>
    </location>
</feature>
<dbReference type="EMBL" id="JACPHQ010000042">
    <property type="protein sequence ID" value="MBI2466163.1"/>
    <property type="molecule type" value="Genomic_DNA"/>
</dbReference>
<feature type="transmembrane region" description="Helical" evidence="1">
    <location>
        <begin position="65"/>
        <end position="89"/>
    </location>
</feature>
<feature type="transmembrane region" description="Helical" evidence="1">
    <location>
        <begin position="109"/>
        <end position="128"/>
    </location>
</feature>
<evidence type="ECO:0000313" key="3">
    <source>
        <dbReference type="Proteomes" id="UP000709672"/>
    </source>
</evidence>
<keyword evidence="1" id="KW-1133">Transmembrane helix</keyword>
<reference evidence="2" key="1">
    <citation type="submission" date="2020-07" db="EMBL/GenBank/DDBJ databases">
        <title>Huge and variable diversity of episymbiotic CPR bacteria and DPANN archaea in groundwater ecosystems.</title>
        <authorList>
            <person name="He C.Y."/>
            <person name="Keren R."/>
            <person name="Whittaker M."/>
            <person name="Farag I.F."/>
            <person name="Doudna J."/>
            <person name="Cate J.H.D."/>
            <person name="Banfield J.F."/>
        </authorList>
    </citation>
    <scope>NUCLEOTIDE SEQUENCE</scope>
    <source>
        <strain evidence="2">NC_groundwater_418_Ag_B-0.1um_45_10</strain>
    </source>
</reference>
<feature type="transmembrane region" description="Helical" evidence="1">
    <location>
        <begin position="140"/>
        <end position="159"/>
    </location>
</feature>
<evidence type="ECO:0000313" key="2">
    <source>
        <dbReference type="EMBL" id="MBI2466163.1"/>
    </source>
</evidence>
<keyword evidence="1" id="KW-0472">Membrane</keyword>
<name>A0A931YDX1_9BACT</name>